<dbReference type="AlphaFoldDB" id="A0A381ZV81"/>
<evidence type="ECO:0008006" key="2">
    <source>
        <dbReference type="Google" id="ProtNLM"/>
    </source>
</evidence>
<sequence length="112" mass="11559">MRLLTFSALLALGSLTFIGCASTRGSAPVLLTRAGEAVKVTGDPDMVRGCEYVDVVPSASAWNNGPGGAINAEENPVRELRNSAAGIGANFVLMLTEPSTSAQRAEGYLCAD</sequence>
<proteinExistence type="predicted"/>
<gene>
    <name evidence="1" type="ORF">METZ01_LOCUS146020</name>
</gene>
<protein>
    <recommendedName>
        <fullName evidence="2">DUF4156 domain-containing protein</fullName>
    </recommendedName>
</protein>
<dbReference type="PROSITE" id="PS51257">
    <property type="entry name" value="PROKAR_LIPOPROTEIN"/>
    <property type="match status" value="1"/>
</dbReference>
<accession>A0A381ZV81</accession>
<name>A0A381ZV81_9ZZZZ</name>
<reference evidence="1" key="1">
    <citation type="submission" date="2018-05" db="EMBL/GenBank/DDBJ databases">
        <authorList>
            <person name="Lanie J.A."/>
            <person name="Ng W.-L."/>
            <person name="Kazmierczak K.M."/>
            <person name="Andrzejewski T.M."/>
            <person name="Davidsen T.M."/>
            <person name="Wayne K.J."/>
            <person name="Tettelin H."/>
            <person name="Glass J.I."/>
            <person name="Rusch D."/>
            <person name="Podicherti R."/>
            <person name="Tsui H.-C.T."/>
            <person name="Winkler M.E."/>
        </authorList>
    </citation>
    <scope>NUCLEOTIDE SEQUENCE</scope>
</reference>
<organism evidence="1">
    <name type="scientific">marine metagenome</name>
    <dbReference type="NCBI Taxonomy" id="408172"/>
    <lineage>
        <taxon>unclassified sequences</taxon>
        <taxon>metagenomes</taxon>
        <taxon>ecological metagenomes</taxon>
    </lineage>
</organism>
<evidence type="ECO:0000313" key="1">
    <source>
        <dbReference type="EMBL" id="SVA93166.1"/>
    </source>
</evidence>
<dbReference type="EMBL" id="UINC01022798">
    <property type="protein sequence ID" value="SVA93166.1"/>
    <property type="molecule type" value="Genomic_DNA"/>
</dbReference>